<proteinExistence type="predicted"/>
<evidence type="ECO:0000313" key="1">
    <source>
        <dbReference type="EMBL" id="KAK3285868.1"/>
    </source>
</evidence>
<protein>
    <submittedName>
        <fullName evidence="1">Uncharacterized protein</fullName>
    </submittedName>
</protein>
<comment type="caution">
    <text evidence="1">The sequence shown here is derived from an EMBL/GenBank/DDBJ whole genome shotgun (WGS) entry which is preliminary data.</text>
</comment>
<sequence length="167" mass="19182">MDHSALRQETVRINHLEIELAFQKITLATLPAFWLLYDTDCTIHFSRLNVVDKIAIPECERLARVYTLEGIVRDDESLTTPNEEPGPLRVKMRSDYDGGARTECVDGALLLTDVYISKELYERVFRPTTDLLHLVDLDLADARDLDEDLPSPWDIVAKERDAEVRVR</sequence>
<dbReference type="AlphaFoldDB" id="A0AAE0GX84"/>
<organism evidence="1 2">
    <name type="scientific">Cymbomonas tetramitiformis</name>
    <dbReference type="NCBI Taxonomy" id="36881"/>
    <lineage>
        <taxon>Eukaryota</taxon>
        <taxon>Viridiplantae</taxon>
        <taxon>Chlorophyta</taxon>
        <taxon>Pyramimonadophyceae</taxon>
        <taxon>Pyramimonadales</taxon>
        <taxon>Pyramimonadaceae</taxon>
        <taxon>Cymbomonas</taxon>
    </lineage>
</organism>
<accession>A0AAE0GX84</accession>
<reference evidence="1 2" key="1">
    <citation type="journal article" date="2015" name="Genome Biol. Evol.">
        <title>Comparative Genomics of a Bacterivorous Green Alga Reveals Evolutionary Causalities and Consequences of Phago-Mixotrophic Mode of Nutrition.</title>
        <authorList>
            <person name="Burns J.A."/>
            <person name="Paasch A."/>
            <person name="Narechania A."/>
            <person name="Kim E."/>
        </authorList>
    </citation>
    <scope>NUCLEOTIDE SEQUENCE [LARGE SCALE GENOMIC DNA]</scope>
    <source>
        <strain evidence="1 2">PLY_AMNH</strain>
    </source>
</reference>
<name>A0AAE0GX84_9CHLO</name>
<evidence type="ECO:0000313" key="2">
    <source>
        <dbReference type="Proteomes" id="UP001190700"/>
    </source>
</evidence>
<dbReference type="EMBL" id="LGRX02001594">
    <property type="protein sequence ID" value="KAK3285868.1"/>
    <property type="molecule type" value="Genomic_DNA"/>
</dbReference>
<gene>
    <name evidence="1" type="ORF">CYMTET_6543</name>
</gene>
<dbReference type="Proteomes" id="UP001190700">
    <property type="component" value="Unassembled WGS sequence"/>
</dbReference>
<keyword evidence="2" id="KW-1185">Reference proteome</keyword>